<comment type="caution">
    <text evidence="2">The sequence shown here is derived from an EMBL/GenBank/DDBJ whole genome shotgun (WGS) entry which is preliminary data.</text>
</comment>
<organism evidence="2 3">
    <name type="scientific">Mycobacterium paragordonae</name>
    <dbReference type="NCBI Taxonomy" id="1389713"/>
    <lineage>
        <taxon>Bacteria</taxon>
        <taxon>Bacillati</taxon>
        <taxon>Actinomycetota</taxon>
        <taxon>Actinomycetes</taxon>
        <taxon>Mycobacteriales</taxon>
        <taxon>Mycobacteriaceae</taxon>
        <taxon>Mycobacterium</taxon>
    </lineage>
</organism>
<evidence type="ECO:0000313" key="2">
    <source>
        <dbReference type="EMBL" id="GFG81678.1"/>
    </source>
</evidence>
<feature type="compositionally biased region" description="Low complexity" evidence="1">
    <location>
        <begin position="8"/>
        <end position="21"/>
    </location>
</feature>
<proteinExistence type="predicted"/>
<sequence>MHNRSGDGRTQSSSRGSTGRRSTGRRSTGRRLAIIAIASVGAAVMVAGSAYADPVENAPADGVDTSSPSYQLGYHQTFSDYEIVASRMRAEGFGLEDIEISGRVDAVCANEAQSVQSTPELTGPEFMRGCADAVESLVQAKIAS</sequence>
<evidence type="ECO:0008006" key="4">
    <source>
        <dbReference type="Google" id="ProtNLM"/>
    </source>
</evidence>
<protein>
    <recommendedName>
        <fullName evidence="4">DUF732 domain-containing protein</fullName>
    </recommendedName>
</protein>
<name>A0ABQ1CC74_9MYCO</name>
<evidence type="ECO:0000313" key="3">
    <source>
        <dbReference type="Proteomes" id="UP000465240"/>
    </source>
</evidence>
<keyword evidence="3" id="KW-1185">Reference proteome</keyword>
<gene>
    <name evidence="2" type="ORF">MPRG_49540</name>
</gene>
<feature type="region of interest" description="Disordered" evidence="1">
    <location>
        <begin position="1"/>
        <end position="28"/>
    </location>
</feature>
<dbReference type="EMBL" id="BLKX01000001">
    <property type="protein sequence ID" value="GFG81678.1"/>
    <property type="molecule type" value="Genomic_DNA"/>
</dbReference>
<reference evidence="2 3" key="1">
    <citation type="journal article" date="2019" name="Emerg. Microbes Infect.">
        <title>Comprehensive subspecies identification of 175 nontuberculous mycobacteria species based on 7547 genomic profiles.</title>
        <authorList>
            <person name="Matsumoto Y."/>
            <person name="Kinjo T."/>
            <person name="Motooka D."/>
            <person name="Nabeya D."/>
            <person name="Jung N."/>
            <person name="Uechi K."/>
            <person name="Horii T."/>
            <person name="Iida T."/>
            <person name="Fujita J."/>
            <person name="Nakamura S."/>
        </authorList>
    </citation>
    <scope>NUCLEOTIDE SEQUENCE [LARGE SCALE GENOMIC DNA]</scope>
    <source>
        <strain evidence="2 3">JCM 18565</strain>
    </source>
</reference>
<accession>A0ABQ1CC74</accession>
<evidence type="ECO:0000256" key="1">
    <source>
        <dbReference type="SAM" id="MobiDB-lite"/>
    </source>
</evidence>
<dbReference type="Proteomes" id="UP000465240">
    <property type="component" value="Unassembled WGS sequence"/>
</dbReference>